<reference evidence="4 5" key="1">
    <citation type="submission" date="2024-02" db="EMBL/GenBank/DDBJ databases">
        <title>De novo assembly and annotation of 12 fungi associated with fruit tree decline syndrome in Ontario, Canada.</title>
        <authorList>
            <person name="Sulman M."/>
            <person name="Ellouze W."/>
            <person name="Ilyukhin E."/>
        </authorList>
    </citation>
    <scope>NUCLEOTIDE SEQUENCE [LARGE SCALE GENOMIC DNA]</scope>
    <source>
        <strain evidence="4 5">M42-189</strain>
    </source>
</reference>
<evidence type="ECO:0000313" key="5">
    <source>
        <dbReference type="Proteomes" id="UP001521785"/>
    </source>
</evidence>
<keyword evidence="2" id="KW-1133">Transmembrane helix</keyword>
<keyword evidence="2" id="KW-0812">Transmembrane</keyword>
<keyword evidence="2" id="KW-0472">Membrane</keyword>
<evidence type="ECO:0000256" key="1">
    <source>
        <dbReference type="SAM" id="MobiDB-lite"/>
    </source>
</evidence>
<feature type="transmembrane region" description="Helical" evidence="2">
    <location>
        <begin position="261"/>
        <end position="284"/>
    </location>
</feature>
<feature type="region of interest" description="Disordered" evidence="1">
    <location>
        <begin position="235"/>
        <end position="257"/>
    </location>
</feature>
<dbReference type="EMBL" id="JAKJXO020000005">
    <property type="protein sequence ID" value="KAL1604859.1"/>
    <property type="molecule type" value="Genomic_DNA"/>
</dbReference>
<keyword evidence="3" id="KW-0732">Signal</keyword>
<dbReference type="CDD" id="cd12087">
    <property type="entry name" value="TM_EGFR-like"/>
    <property type="match status" value="1"/>
</dbReference>
<accession>A0ABR3RL51</accession>
<evidence type="ECO:0008006" key="6">
    <source>
        <dbReference type="Google" id="ProtNLM"/>
    </source>
</evidence>
<protein>
    <recommendedName>
        <fullName evidence="6">LPXTG-domain-containing protein</fullName>
    </recommendedName>
</protein>
<comment type="caution">
    <text evidence="4">The sequence shown here is derived from an EMBL/GenBank/DDBJ whole genome shotgun (WGS) entry which is preliminary data.</text>
</comment>
<dbReference type="Proteomes" id="UP001521785">
    <property type="component" value="Unassembled WGS sequence"/>
</dbReference>
<evidence type="ECO:0000256" key="2">
    <source>
        <dbReference type="SAM" id="Phobius"/>
    </source>
</evidence>
<feature type="chain" id="PRO_5045438964" description="LPXTG-domain-containing protein" evidence="3">
    <location>
        <begin position="19"/>
        <end position="369"/>
    </location>
</feature>
<feature type="region of interest" description="Disordered" evidence="1">
    <location>
        <begin position="326"/>
        <end position="369"/>
    </location>
</feature>
<evidence type="ECO:0000313" key="4">
    <source>
        <dbReference type="EMBL" id="KAL1604859.1"/>
    </source>
</evidence>
<sequence length="369" mass="39860">MIRRHVSFVALFLGIVSGLEVGINSPCAKKCLDDPNKGNPALGNNSLTFGRDVACIDAEYVGNNATKVAKKFADCQTCMQSSGWEDTGSGERDTTWFLFNNRMAADYCLFGQAAEEKNYEISSTEPYKQCFSECNPIYAASDYRIKSDPAKYDYCDSNGNYTSNAQKCIKCLYDGKDLTILGNSELQPKMDLFPNHVLTPHPVVATLTQMCNTKPGKNINFDQDIYNTTQIKLPASSSHTTSTPLPSVSSTSSSSGLSKGAIAGIVLGGLVAIAAVLAGILLVLRRARKRRENKVIDMPGVGQSPPTVVNGPYQYTPVVEHKYAHTEPPVTRPLSELPTAENAVPAELGPTSPRYEASELGTGSPVRGR</sequence>
<organism evidence="4 5">
    <name type="scientific">Paraconiothyrium brasiliense</name>
    <dbReference type="NCBI Taxonomy" id="300254"/>
    <lineage>
        <taxon>Eukaryota</taxon>
        <taxon>Fungi</taxon>
        <taxon>Dikarya</taxon>
        <taxon>Ascomycota</taxon>
        <taxon>Pezizomycotina</taxon>
        <taxon>Dothideomycetes</taxon>
        <taxon>Pleosporomycetidae</taxon>
        <taxon>Pleosporales</taxon>
        <taxon>Massarineae</taxon>
        <taxon>Didymosphaeriaceae</taxon>
        <taxon>Paraconiothyrium</taxon>
    </lineage>
</organism>
<feature type="signal peptide" evidence="3">
    <location>
        <begin position="1"/>
        <end position="18"/>
    </location>
</feature>
<keyword evidence="5" id="KW-1185">Reference proteome</keyword>
<gene>
    <name evidence="4" type="ORF">SLS60_004399</name>
</gene>
<evidence type="ECO:0000256" key="3">
    <source>
        <dbReference type="SAM" id="SignalP"/>
    </source>
</evidence>
<name>A0ABR3RL51_9PLEO</name>
<proteinExistence type="predicted"/>